<sequence length="140" mass="13424">MVLYPAVAPSMALTTNLVVGSVPPQKAGAASGLAATCSDLGISLGIAVIGSIGALVYRAQVSIALPGDLPPEVAAAGRDSLDGAVSAAQGLPNELAAAVLAPAREAFAGGLNVAAVVAAVIAGGAAILALLQLRHIPPTS</sequence>
<dbReference type="RefSeq" id="WP_176993299.1">
    <property type="nucleotide sequence ID" value="NZ_FNDJ01000009.1"/>
</dbReference>
<dbReference type="EMBL" id="FNDJ01000009">
    <property type="protein sequence ID" value="SDJ20843.1"/>
    <property type="molecule type" value="Genomic_DNA"/>
</dbReference>
<evidence type="ECO:0000313" key="3">
    <source>
        <dbReference type="Proteomes" id="UP000199202"/>
    </source>
</evidence>
<name>A0A1G8RV95_9ACTN</name>
<feature type="transmembrane region" description="Helical" evidence="1">
    <location>
        <begin position="110"/>
        <end position="131"/>
    </location>
</feature>
<organism evidence="2 3">
    <name type="scientific">Nonomuraea jiangxiensis</name>
    <dbReference type="NCBI Taxonomy" id="633440"/>
    <lineage>
        <taxon>Bacteria</taxon>
        <taxon>Bacillati</taxon>
        <taxon>Actinomycetota</taxon>
        <taxon>Actinomycetes</taxon>
        <taxon>Streptosporangiales</taxon>
        <taxon>Streptosporangiaceae</taxon>
        <taxon>Nonomuraea</taxon>
    </lineage>
</organism>
<evidence type="ECO:0000256" key="1">
    <source>
        <dbReference type="SAM" id="Phobius"/>
    </source>
</evidence>
<keyword evidence="1" id="KW-0472">Membrane</keyword>
<proteinExistence type="predicted"/>
<dbReference type="Proteomes" id="UP000199202">
    <property type="component" value="Unassembled WGS sequence"/>
</dbReference>
<accession>A0A1G8RV95</accession>
<dbReference type="STRING" id="633440.SAMN05421869_109194"/>
<keyword evidence="1" id="KW-1133">Transmembrane helix</keyword>
<keyword evidence="3" id="KW-1185">Reference proteome</keyword>
<gene>
    <name evidence="2" type="ORF">SAMN05421869_109194</name>
</gene>
<evidence type="ECO:0000313" key="2">
    <source>
        <dbReference type="EMBL" id="SDJ20843.1"/>
    </source>
</evidence>
<dbReference type="SUPFAM" id="SSF103473">
    <property type="entry name" value="MFS general substrate transporter"/>
    <property type="match status" value="1"/>
</dbReference>
<dbReference type="AlphaFoldDB" id="A0A1G8RV95"/>
<dbReference type="InterPro" id="IPR036259">
    <property type="entry name" value="MFS_trans_sf"/>
</dbReference>
<reference evidence="2 3" key="1">
    <citation type="submission" date="2016-10" db="EMBL/GenBank/DDBJ databases">
        <authorList>
            <person name="de Groot N.N."/>
        </authorList>
    </citation>
    <scope>NUCLEOTIDE SEQUENCE [LARGE SCALE GENOMIC DNA]</scope>
    <source>
        <strain evidence="2 3">CGMCC 4.6533</strain>
    </source>
</reference>
<keyword evidence="1" id="KW-0812">Transmembrane</keyword>
<protein>
    <submittedName>
        <fullName evidence="2">MFS transporter, DHA2 family, multidrug resistance protein</fullName>
    </submittedName>
</protein>